<keyword evidence="2" id="KW-1185">Reference proteome</keyword>
<gene>
    <name evidence="1" type="ORF">BKM31_10670</name>
</gene>
<dbReference type="Gene3D" id="3.30.1240.10">
    <property type="match status" value="1"/>
</dbReference>
<dbReference type="GO" id="GO:0000287">
    <property type="term" value="F:magnesium ion binding"/>
    <property type="evidence" value="ECO:0007669"/>
    <property type="project" value="TreeGrafter"/>
</dbReference>
<dbReference type="CDD" id="cd07516">
    <property type="entry name" value="HAD_Pase"/>
    <property type="match status" value="1"/>
</dbReference>
<dbReference type="GO" id="GO:0016791">
    <property type="term" value="F:phosphatase activity"/>
    <property type="evidence" value="ECO:0007669"/>
    <property type="project" value="UniProtKB-ARBA"/>
</dbReference>
<dbReference type="InterPro" id="IPR036412">
    <property type="entry name" value="HAD-like_sf"/>
</dbReference>
<organism evidence="1 2">
    <name type="scientific">[Actinomadura] parvosata subsp. kistnae</name>
    <dbReference type="NCBI Taxonomy" id="1909395"/>
    <lineage>
        <taxon>Bacteria</taxon>
        <taxon>Bacillati</taxon>
        <taxon>Actinomycetota</taxon>
        <taxon>Actinomycetes</taxon>
        <taxon>Streptosporangiales</taxon>
        <taxon>Streptosporangiaceae</taxon>
        <taxon>Nonomuraea</taxon>
    </lineage>
</organism>
<dbReference type="RefSeq" id="WP_080038006.1">
    <property type="nucleotide sequence ID" value="NZ_CP017717.1"/>
</dbReference>
<name>A0A1U9ZVC1_9ACTN</name>
<dbReference type="EMBL" id="CP017717">
    <property type="protein sequence ID" value="AQZ61869.1"/>
    <property type="molecule type" value="Genomic_DNA"/>
</dbReference>
<dbReference type="NCBIfam" id="TIGR00099">
    <property type="entry name" value="Cof-subfamily"/>
    <property type="match status" value="1"/>
</dbReference>
<evidence type="ECO:0000313" key="1">
    <source>
        <dbReference type="EMBL" id="AQZ61869.1"/>
    </source>
</evidence>
<reference evidence="2" key="1">
    <citation type="journal article" date="2017" name="Med. Chem. Commun.">
        <title>Nonomuraea sp. ATCC 55076 harbours the largest actinomycete chromosome to date and the kistamicin biosynthetic gene cluster.</title>
        <authorList>
            <person name="Nazari B."/>
            <person name="Forneris C.C."/>
            <person name="Gibson M.I."/>
            <person name="Moon K."/>
            <person name="Schramma K.R."/>
            <person name="Seyedsayamdost M.R."/>
        </authorList>
    </citation>
    <scope>NUCLEOTIDE SEQUENCE [LARGE SCALE GENOMIC DNA]</scope>
    <source>
        <strain evidence="2">ATCC 55076</strain>
    </source>
</reference>
<dbReference type="InterPro" id="IPR023214">
    <property type="entry name" value="HAD_sf"/>
</dbReference>
<dbReference type="PANTHER" id="PTHR10000:SF8">
    <property type="entry name" value="HAD SUPERFAMILY HYDROLASE-LIKE, TYPE 3"/>
    <property type="match status" value="1"/>
</dbReference>
<dbReference type="KEGG" id="noa:BKM31_10670"/>
<dbReference type="GO" id="GO:0005829">
    <property type="term" value="C:cytosol"/>
    <property type="evidence" value="ECO:0007669"/>
    <property type="project" value="TreeGrafter"/>
</dbReference>
<evidence type="ECO:0000313" key="2">
    <source>
        <dbReference type="Proteomes" id="UP000190797"/>
    </source>
</evidence>
<dbReference type="AlphaFoldDB" id="A0A1U9ZVC1"/>
<dbReference type="SUPFAM" id="SSF56784">
    <property type="entry name" value="HAD-like"/>
    <property type="match status" value="1"/>
</dbReference>
<protein>
    <recommendedName>
        <fullName evidence="3">Hydrolase</fullName>
    </recommendedName>
</protein>
<accession>A0A1U9ZVC1</accession>
<dbReference type="InterPro" id="IPR000150">
    <property type="entry name" value="Cof"/>
</dbReference>
<dbReference type="InterPro" id="IPR006379">
    <property type="entry name" value="HAD-SF_hydro_IIB"/>
</dbReference>
<dbReference type="Gene3D" id="3.40.50.1000">
    <property type="entry name" value="HAD superfamily/HAD-like"/>
    <property type="match status" value="1"/>
</dbReference>
<proteinExistence type="predicted"/>
<dbReference type="PANTHER" id="PTHR10000">
    <property type="entry name" value="PHOSPHOSERINE PHOSPHATASE"/>
    <property type="match status" value="1"/>
</dbReference>
<evidence type="ECO:0008006" key="3">
    <source>
        <dbReference type="Google" id="ProtNLM"/>
    </source>
</evidence>
<dbReference type="NCBIfam" id="TIGR01484">
    <property type="entry name" value="HAD-SF-IIB"/>
    <property type="match status" value="1"/>
</dbReference>
<dbReference type="Proteomes" id="UP000190797">
    <property type="component" value="Chromosome"/>
</dbReference>
<dbReference type="Pfam" id="PF08282">
    <property type="entry name" value="Hydrolase_3"/>
    <property type="match status" value="1"/>
</dbReference>
<dbReference type="STRING" id="1909395.BKM31_10670"/>
<sequence>MIRWIVTDLDGTLVGRDLAMVPASRDALRRFRAAGGQVVIATGRMERSALRYYEELGLDGPAILYNGARTVNLATGSVGRSCSLPPEAWKTLLAMFDDLPDGVHPVAFSGGEAYAVERAPALRDYARRDGITLRDPGDWTALPAGDVTKCMLIGDPLPDPDIPGTVTTRSEATYLEILPEGATKGSALRELAAAAGVPPREIAAVGDNPNDLDMIELAGLGAAVGDGHPTVRAAADVVVRACADGAVAHVVELACQANGWS</sequence>
<dbReference type="OrthoDB" id="3180855at2"/>